<dbReference type="Pfam" id="PF13577">
    <property type="entry name" value="SnoaL_4"/>
    <property type="match status" value="1"/>
</dbReference>
<organism evidence="2 3">
    <name type="scientific">Sphingomonas tabacisoli</name>
    <dbReference type="NCBI Taxonomy" id="2249466"/>
    <lineage>
        <taxon>Bacteria</taxon>
        <taxon>Pseudomonadati</taxon>
        <taxon>Pseudomonadota</taxon>
        <taxon>Alphaproteobacteria</taxon>
        <taxon>Sphingomonadales</taxon>
        <taxon>Sphingomonadaceae</taxon>
        <taxon>Sphingomonas</taxon>
    </lineage>
</organism>
<dbReference type="EMBL" id="JBHUDY010000002">
    <property type="protein sequence ID" value="MFD1613279.1"/>
    <property type="molecule type" value="Genomic_DNA"/>
</dbReference>
<dbReference type="Proteomes" id="UP001597115">
    <property type="component" value="Unassembled WGS sequence"/>
</dbReference>
<evidence type="ECO:0000259" key="1">
    <source>
        <dbReference type="Pfam" id="PF13577"/>
    </source>
</evidence>
<dbReference type="RefSeq" id="WP_380891211.1">
    <property type="nucleotide sequence ID" value="NZ_JBHUDY010000002.1"/>
</dbReference>
<dbReference type="InterPro" id="IPR037401">
    <property type="entry name" value="SnoaL-like"/>
</dbReference>
<comment type="caution">
    <text evidence="2">The sequence shown here is derived from an EMBL/GenBank/DDBJ whole genome shotgun (WGS) entry which is preliminary data.</text>
</comment>
<dbReference type="Gene3D" id="3.10.450.50">
    <property type="match status" value="1"/>
</dbReference>
<evidence type="ECO:0000313" key="2">
    <source>
        <dbReference type="EMBL" id="MFD1613279.1"/>
    </source>
</evidence>
<evidence type="ECO:0000313" key="3">
    <source>
        <dbReference type="Proteomes" id="UP001597115"/>
    </source>
</evidence>
<dbReference type="NCBIfam" id="TIGR02246">
    <property type="entry name" value="SgcJ/EcaC family oxidoreductase"/>
    <property type="match status" value="1"/>
</dbReference>
<name>A0ABW4I901_9SPHN</name>
<dbReference type="InterPro" id="IPR011944">
    <property type="entry name" value="Steroid_delta5-4_isomerase"/>
</dbReference>
<reference evidence="3" key="1">
    <citation type="journal article" date="2019" name="Int. J. Syst. Evol. Microbiol.">
        <title>The Global Catalogue of Microorganisms (GCM) 10K type strain sequencing project: providing services to taxonomists for standard genome sequencing and annotation.</title>
        <authorList>
            <consortium name="The Broad Institute Genomics Platform"/>
            <consortium name="The Broad Institute Genome Sequencing Center for Infectious Disease"/>
            <person name="Wu L."/>
            <person name="Ma J."/>
        </authorList>
    </citation>
    <scope>NUCLEOTIDE SEQUENCE [LARGE SCALE GENOMIC DNA]</scope>
    <source>
        <strain evidence="3">CGMCC 1.16275</strain>
    </source>
</reference>
<accession>A0ABW4I901</accession>
<dbReference type="InterPro" id="IPR032710">
    <property type="entry name" value="NTF2-like_dom_sf"/>
</dbReference>
<sequence>MSDFLVIDAGVRQLQARFIDAAWRQDANEFAACFTADGVWKIAGMEIKGRAAIAEACRTLLGRCERVQLILMPPILEVTADGAIGRSHVTEFAKMRDGSSAMTFGIYHDRFAQEDGRWRYRSRHWSFAYRGPADLSAPFVDTPDFGPFPGFPGPDEPTYVRPS</sequence>
<dbReference type="SUPFAM" id="SSF54427">
    <property type="entry name" value="NTF2-like"/>
    <property type="match status" value="1"/>
</dbReference>
<protein>
    <submittedName>
        <fullName evidence="2">Nuclear transport factor 2 family protein</fullName>
    </submittedName>
</protein>
<keyword evidence="3" id="KW-1185">Reference proteome</keyword>
<proteinExistence type="predicted"/>
<gene>
    <name evidence="2" type="ORF">ACFSCW_15845</name>
</gene>
<feature type="domain" description="SnoaL-like" evidence="1">
    <location>
        <begin position="10"/>
        <end position="124"/>
    </location>
</feature>